<accession>A0A090S941</accession>
<dbReference type="Proteomes" id="UP000029228">
    <property type="component" value="Unassembled WGS sequence"/>
</dbReference>
<dbReference type="EMBL" id="BBMR01000017">
    <property type="protein sequence ID" value="GAL23009.1"/>
    <property type="molecule type" value="Genomic_DNA"/>
</dbReference>
<evidence type="ECO:0000313" key="2">
    <source>
        <dbReference type="Proteomes" id="UP000029228"/>
    </source>
</evidence>
<gene>
    <name evidence="1" type="ORF">JCM19235_1310</name>
</gene>
<sequence length="43" mass="4339">MFIVATGAAVIAASEEESAAHPLSIHQVAVDVLGVVTHGVLLD</sequence>
<name>A0A090S941_9VIBR</name>
<dbReference type="AlphaFoldDB" id="A0A090S941"/>
<proteinExistence type="predicted"/>
<evidence type="ECO:0000313" key="1">
    <source>
        <dbReference type="EMBL" id="GAL23009.1"/>
    </source>
</evidence>
<organism evidence="1 2">
    <name type="scientific">Vibrio maritimus</name>
    <dbReference type="NCBI Taxonomy" id="990268"/>
    <lineage>
        <taxon>Bacteria</taxon>
        <taxon>Pseudomonadati</taxon>
        <taxon>Pseudomonadota</taxon>
        <taxon>Gammaproteobacteria</taxon>
        <taxon>Vibrionales</taxon>
        <taxon>Vibrionaceae</taxon>
        <taxon>Vibrio</taxon>
    </lineage>
</organism>
<reference evidence="1 2" key="1">
    <citation type="submission" date="2014-09" db="EMBL/GenBank/DDBJ databases">
        <title>Vibrio maritimus JCM 19235. (C45) whole genome shotgun sequence.</title>
        <authorList>
            <person name="Sawabe T."/>
            <person name="Meirelles P."/>
            <person name="Nakanishi M."/>
            <person name="Sayaka M."/>
            <person name="Hattori M."/>
            <person name="Ohkuma M."/>
        </authorList>
    </citation>
    <scope>NUCLEOTIDE SEQUENCE [LARGE SCALE GENOMIC DNA]</scope>
    <source>
        <strain evidence="2">JCM19235</strain>
    </source>
</reference>
<keyword evidence="2" id="KW-1185">Reference proteome</keyword>
<comment type="caution">
    <text evidence="1">The sequence shown here is derived from an EMBL/GenBank/DDBJ whole genome shotgun (WGS) entry which is preliminary data.</text>
</comment>
<protein>
    <submittedName>
        <fullName evidence="1">Uncharacterized protein</fullName>
    </submittedName>
</protein>